<accession>A0ABU2MKY0</accession>
<protein>
    <recommendedName>
        <fullName evidence="5">SH3 domain-containing protein</fullName>
    </recommendedName>
</protein>
<comment type="caution">
    <text evidence="3">The sequence shown here is derived from an EMBL/GenBank/DDBJ whole genome shotgun (WGS) entry which is preliminary data.</text>
</comment>
<feature type="signal peptide" evidence="2">
    <location>
        <begin position="1"/>
        <end position="24"/>
    </location>
</feature>
<evidence type="ECO:0000256" key="1">
    <source>
        <dbReference type="SAM" id="MobiDB-lite"/>
    </source>
</evidence>
<evidence type="ECO:0000313" key="3">
    <source>
        <dbReference type="EMBL" id="MDT0341573.1"/>
    </source>
</evidence>
<name>A0ABU2MKY0_9ACTN</name>
<evidence type="ECO:0008006" key="5">
    <source>
        <dbReference type="Google" id="ProtNLM"/>
    </source>
</evidence>
<feature type="compositionally biased region" description="Gly residues" evidence="1">
    <location>
        <begin position="29"/>
        <end position="42"/>
    </location>
</feature>
<feature type="compositionally biased region" description="Low complexity" evidence="1">
    <location>
        <begin position="46"/>
        <end position="70"/>
    </location>
</feature>
<evidence type="ECO:0000256" key="2">
    <source>
        <dbReference type="SAM" id="SignalP"/>
    </source>
</evidence>
<proteinExistence type="predicted"/>
<feature type="chain" id="PRO_5047533435" description="SH3 domain-containing protein" evidence="2">
    <location>
        <begin position="25"/>
        <end position="115"/>
    </location>
</feature>
<evidence type="ECO:0000313" key="4">
    <source>
        <dbReference type="Proteomes" id="UP001183246"/>
    </source>
</evidence>
<keyword evidence="2" id="KW-0732">Signal</keyword>
<sequence>MSRSPAGRLSAFAATGLLAAAAFGAPPAAGGGTPDDGAGAGEARGEVVARAGAPLRQAPAATSPAPATAAHGERVSVLCAAEGERRSAWYLVRTDHYAWAAAGDIRVPGAAPPRC</sequence>
<keyword evidence="4" id="KW-1185">Reference proteome</keyword>
<reference evidence="4" key="1">
    <citation type="submission" date="2023-07" db="EMBL/GenBank/DDBJ databases">
        <title>30 novel species of actinomycetes from the DSMZ collection.</title>
        <authorList>
            <person name="Nouioui I."/>
        </authorList>
    </citation>
    <scope>NUCLEOTIDE SEQUENCE [LARGE SCALE GENOMIC DNA]</scope>
    <source>
        <strain evidence="4">DSM 44938</strain>
    </source>
</reference>
<dbReference type="EMBL" id="JAVREL010000001">
    <property type="protein sequence ID" value="MDT0341573.1"/>
    <property type="molecule type" value="Genomic_DNA"/>
</dbReference>
<gene>
    <name evidence="3" type="ORF">RM590_02790</name>
</gene>
<dbReference type="RefSeq" id="WP_311702696.1">
    <property type="nucleotide sequence ID" value="NZ_JAVREL010000001.1"/>
</dbReference>
<organism evidence="3 4">
    <name type="scientific">Streptomyces litchfieldiae</name>
    <dbReference type="NCBI Taxonomy" id="3075543"/>
    <lineage>
        <taxon>Bacteria</taxon>
        <taxon>Bacillati</taxon>
        <taxon>Actinomycetota</taxon>
        <taxon>Actinomycetes</taxon>
        <taxon>Kitasatosporales</taxon>
        <taxon>Streptomycetaceae</taxon>
        <taxon>Streptomyces</taxon>
    </lineage>
</organism>
<feature type="region of interest" description="Disordered" evidence="1">
    <location>
        <begin position="25"/>
        <end position="72"/>
    </location>
</feature>
<dbReference type="Proteomes" id="UP001183246">
    <property type="component" value="Unassembled WGS sequence"/>
</dbReference>